<protein>
    <recommendedName>
        <fullName evidence="3">Reverse transcriptase domain-containing protein</fullName>
    </recommendedName>
</protein>
<sequence>MRMKRLLFGCKTSPFILSAVIKHHIKKFESDKLNSVEMLNSALYVDDLYFGADSVSEAFALSSDAVSILKSGGFNLRKLSSNSCELEKLWVENGLSEGETAGVVKVLGLNWRPDRDVLSLELKGIVDCLKTLKNNKRHILQTAARIFNPVGLITSFVVIIKCLLQEIWEREIDWDENLAEDLRLKWFKWCEEIEKLSELLVPRNCLQGCGDRKVEVHIFCDASVKAYGAVAYLRYFDERSNCRVSFIMSKSGVAPLKKLTLSRLELMAIVIGWENILKESTVI</sequence>
<gene>
    <name evidence="1" type="ORF">AVEN_230984_1</name>
</gene>
<dbReference type="Pfam" id="PF05380">
    <property type="entry name" value="Peptidase_A17"/>
    <property type="match status" value="1"/>
</dbReference>
<dbReference type="GO" id="GO:0071897">
    <property type="term" value="P:DNA biosynthetic process"/>
    <property type="evidence" value="ECO:0007669"/>
    <property type="project" value="UniProtKB-ARBA"/>
</dbReference>
<evidence type="ECO:0008006" key="3">
    <source>
        <dbReference type="Google" id="ProtNLM"/>
    </source>
</evidence>
<organism evidence="1 2">
    <name type="scientific">Araneus ventricosus</name>
    <name type="common">Orbweaver spider</name>
    <name type="synonym">Epeira ventricosa</name>
    <dbReference type="NCBI Taxonomy" id="182803"/>
    <lineage>
        <taxon>Eukaryota</taxon>
        <taxon>Metazoa</taxon>
        <taxon>Ecdysozoa</taxon>
        <taxon>Arthropoda</taxon>
        <taxon>Chelicerata</taxon>
        <taxon>Arachnida</taxon>
        <taxon>Araneae</taxon>
        <taxon>Araneomorphae</taxon>
        <taxon>Entelegynae</taxon>
        <taxon>Araneoidea</taxon>
        <taxon>Araneidae</taxon>
        <taxon>Araneus</taxon>
    </lineage>
</organism>
<evidence type="ECO:0000313" key="1">
    <source>
        <dbReference type="EMBL" id="GBL74084.1"/>
    </source>
</evidence>
<dbReference type="OrthoDB" id="6434720at2759"/>
<dbReference type="InterPro" id="IPR008042">
    <property type="entry name" value="Retrotrans_Pao"/>
</dbReference>
<dbReference type="PANTHER" id="PTHR47331">
    <property type="entry name" value="PHD-TYPE DOMAIN-CONTAINING PROTEIN"/>
    <property type="match status" value="1"/>
</dbReference>
<dbReference type="AlphaFoldDB" id="A0A4Y2A569"/>
<dbReference type="EMBL" id="BGPR01000004">
    <property type="protein sequence ID" value="GBL74084.1"/>
    <property type="molecule type" value="Genomic_DNA"/>
</dbReference>
<keyword evidence="2" id="KW-1185">Reference proteome</keyword>
<evidence type="ECO:0000313" key="2">
    <source>
        <dbReference type="Proteomes" id="UP000499080"/>
    </source>
</evidence>
<name>A0A4Y2A569_ARAVE</name>
<proteinExistence type="predicted"/>
<dbReference type="SUPFAM" id="SSF56672">
    <property type="entry name" value="DNA/RNA polymerases"/>
    <property type="match status" value="1"/>
</dbReference>
<dbReference type="PANTHER" id="PTHR47331:SF5">
    <property type="entry name" value="RIBONUCLEASE H"/>
    <property type="match status" value="1"/>
</dbReference>
<comment type="caution">
    <text evidence="1">The sequence shown here is derived from an EMBL/GenBank/DDBJ whole genome shotgun (WGS) entry which is preliminary data.</text>
</comment>
<reference evidence="1 2" key="1">
    <citation type="journal article" date="2019" name="Sci. Rep.">
        <title>Orb-weaving spider Araneus ventricosus genome elucidates the spidroin gene catalogue.</title>
        <authorList>
            <person name="Kono N."/>
            <person name="Nakamura H."/>
            <person name="Ohtoshi R."/>
            <person name="Moran D.A.P."/>
            <person name="Shinohara A."/>
            <person name="Yoshida Y."/>
            <person name="Fujiwara M."/>
            <person name="Mori M."/>
            <person name="Tomita M."/>
            <person name="Arakawa K."/>
        </authorList>
    </citation>
    <scope>NUCLEOTIDE SEQUENCE [LARGE SCALE GENOMIC DNA]</scope>
</reference>
<accession>A0A4Y2A569</accession>
<dbReference type="InterPro" id="IPR043502">
    <property type="entry name" value="DNA/RNA_pol_sf"/>
</dbReference>
<dbReference type="Proteomes" id="UP000499080">
    <property type="component" value="Unassembled WGS sequence"/>
</dbReference>